<evidence type="ECO:0000313" key="2">
    <source>
        <dbReference type="EMBL" id="KAJ4386159.1"/>
    </source>
</evidence>
<name>A0A9W9CTE9_9PEZI</name>
<dbReference type="OrthoDB" id="4850804at2759"/>
<proteinExistence type="predicted"/>
<dbReference type="EMBL" id="JAPEVB010000006">
    <property type="protein sequence ID" value="KAJ4386159.1"/>
    <property type="molecule type" value="Genomic_DNA"/>
</dbReference>
<comment type="caution">
    <text evidence="2">The sequence shown here is derived from an EMBL/GenBank/DDBJ whole genome shotgun (WGS) entry which is preliminary data.</text>
</comment>
<feature type="compositionally biased region" description="Polar residues" evidence="1">
    <location>
        <begin position="490"/>
        <end position="501"/>
    </location>
</feature>
<feature type="region of interest" description="Disordered" evidence="1">
    <location>
        <begin position="465"/>
        <end position="501"/>
    </location>
</feature>
<feature type="compositionally biased region" description="Low complexity" evidence="1">
    <location>
        <begin position="87"/>
        <end position="125"/>
    </location>
</feature>
<keyword evidence="3" id="KW-1185">Reference proteome</keyword>
<gene>
    <name evidence="2" type="ORF">N0V93_009052</name>
</gene>
<organism evidence="2 3">
    <name type="scientific">Gnomoniopsis smithogilvyi</name>
    <dbReference type="NCBI Taxonomy" id="1191159"/>
    <lineage>
        <taxon>Eukaryota</taxon>
        <taxon>Fungi</taxon>
        <taxon>Dikarya</taxon>
        <taxon>Ascomycota</taxon>
        <taxon>Pezizomycotina</taxon>
        <taxon>Sordariomycetes</taxon>
        <taxon>Sordariomycetidae</taxon>
        <taxon>Diaporthales</taxon>
        <taxon>Gnomoniaceae</taxon>
        <taxon>Gnomoniopsis</taxon>
    </lineage>
</organism>
<evidence type="ECO:0000313" key="3">
    <source>
        <dbReference type="Proteomes" id="UP001140453"/>
    </source>
</evidence>
<protein>
    <submittedName>
        <fullName evidence="2">Uncharacterized protein</fullName>
    </submittedName>
</protein>
<reference evidence="2" key="1">
    <citation type="submission" date="2022-10" db="EMBL/GenBank/DDBJ databases">
        <title>Tapping the CABI collections for fungal endophytes: first genome assemblies for Collariella, Neodidymelliopsis, Ascochyta clinopodiicola, Didymella pomorum, Didymosphaeria variabile, Neocosmospora piperis and Neocucurbitaria cava.</title>
        <authorList>
            <person name="Hill R."/>
        </authorList>
    </citation>
    <scope>NUCLEOTIDE SEQUENCE</scope>
    <source>
        <strain evidence="2">IMI 355082</strain>
    </source>
</reference>
<accession>A0A9W9CTE9</accession>
<evidence type="ECO:0000256" key="1">
    <source>
        <dbReference type="SAM" id="MobiDB-lite"/>
    </source>
</evidence>
<dbReference type="Proteomes" id="UP001140453">
    <property type="component" value="Unassembled WGS sequence"/>
</dbReference>
<dbReference type="AlphaFoldDB" id="A0A9W9CTE9"/>
<feature type="region of interest" description="Disordered" evidence="1">
    <location>
        <begin position="367"/>
        <end position="420"/>
    </location>
</feature>
<feature type="region of interest" description="Disordered" evidence="1">
    <location>
        <begin position="145"/>
        <end position="164"/>
    </location>
</feature>
<feature type="region of interest" description="Disordered" evidence="1">
    <location>
        <begin position="183"/>
        <end position="225"/>
    </location>
</feature>
<feature type="compositionally biased region" description="Low complexity" evidence="1">
    <location>
        <begin position="212"/>
        <end position="225"/>
    </location>
</feature>
<feature type="compositionally biased region" description="Basic residues" evidence="1">
    <location>
        <begin position="183"/>
        <end position="193"/>
    </location>
</feature>
<feature type="compositionally biased region" description="Basic and acidic residues" evidence="1">
    <location>
        <begin position="369"/>
        <end position="380"/>
    </location>
</feature>
<sequence length="833" mass="87267">MSNMAGTNSTGCMKGFSVLQPGLGAPLSWMPAVGTKELEQLINAYLPGPASAQEKRATISMDFFEFAAQTGENFKYYPVPLNAPQATRSPASSTISASPAMSNMSYGSPSQPSTPAPRTAARTSTIKAEKTDYSHLPGMKILTTDGQDVTNSVSRGCKSKEQREHAHLMRVLKACDACKKKKIRCDPSHKRRSSSQVSTKAVSKPAKKAKKAPSPSASQATSASFTPAPEASFELDLNVSLDMDFSSFPSMDIDDILAFNPEPIDANMSQDFYGAVPQDFDFFLSNEFSPAMASSTDSFDSPAQPLTPVGSGLFSSGDFTAVSETNSLAFLQAGGQEPSLPYMTPDVTHGSNYVDFNLYSPASSFVGEEPQKLKAGEKRKPAGLPDDPASPQSQHSGVGISPANLSKARPSTGLANSEQSCVNRSAPNALSLHVPQWLDQHDRSLQDVAAGRELFREIIFRGDQRPFHGDNAAHSSERASPAASPHGLQEEQQALRRSSPTTAAVLPHGLERNVSSPGSLSPVSSVVSAPVSPLTSPHLVHLDEVRVRSSGSSVHSRTVSPSELHVVVSSSSSAPLARAPISVHPVPTAVSPTAASSLLRGEQSSTGGLFTAGGIDSPILDGQHNLAAISGSSPSGASVLAPRQTAGPVRVLGSATGSTALFRLEAAGRSSGTTNVATTTTSSSGLVVLSHSLQRQALHGHDDVTAASSSPRRSLASIAEGNVTPLLPVRQWPGQPCIPSETLTQLAVFGLVSMLLIMGLTSLLHLQSPIFAHLPSSSSSSLVFLSCLSTLSSKQDVLDNAKSIRRRQGRPGRRSGLSAMAGLAGYPLACFQG</sequence>
<feature type="region of interest" description="Disordered" evidence="1">
    <location>
        <begin position="87"/>
        <end position="130"/>
    </location>
</feature>
<feature type="compositionally biased region" description="Polar residues" evidence="1">
    <location>
        <begin position="145"/>
        <end position="154"/>
    </location>
</feature>